<dbReference type="Proteomes" id="UP000198510">
    <property type="component" value="Unassembled WGS sequence"/>
</dbReference>
<evidence type="ECO:0000313" key="1">
    <source>
        <dbReference type="EMBL" id="SDM65085.1"/>
    </source>
</evidence>
<dbReference type="AlphaFoldDB" id="A0A1G9UZL3"/>
<reference evidence="1 2" key="1">
    <citation type="submission" date="2016-10" db="EMBL/GenBank/DDBJ databases">
        <authorList>
            <person name="de Groot N.N."/>
        </authorList>
    </citation>
    <scope>NUCLEOTIDE SEQUENCE [LARGE SCALE GENOMIC DNA]</scope>
    <source>
        <strain evidence="1 2">DSM 25186</strain>
    </source>
</reference>
<evidence type="ECO:0000313" key="2">
    <source>
        <dbReference type="Proteomes" id="UP000198510"/>
    </source>
</evidence>
<protein>
    <submittedName>
        <fullName evidence="1">Uncharacterized protein</fullName>
    </submittedName>
</protein>
<keyword evidence="2" id="KW-1185">Reference proteome</keyword>
<accession>A0A1G9UZL3</accession>
<name>A0A1G9UZL3_9BACT</name>
<dbReference type="EMBL" id="FNFO01000018">
    <property type="protein sequence ID" value="SDM65085.1"/>
    <property type="molecule type" value="Genomic_DNA"/>
</dbReference>
<sequence>MDRVKIISDIEDYIEGIEEMALSSQNAFAIQQAIIDLRRAYEGETATVRNLFEKDEIARHLEDSYAYMQFFIEDEGDSFFEGGKLKILLALQHLLLLLRLQ</sequence>
<proteinExistence type="predicted"/>
<gene>
    <name evidence="1" type="ORF">SAMN05421823_11839</name>
</gene>
<organism evidence="1 2">
    <name type="scientific">Catalinimonas alkaloidigena</name>
    <dbReference type="NCBI Taxonomy" id="1075417"/>
    <lineage>
        <taxon>Bacteria</taxon>
        <taxon>Pseudomonadati</taxon>
        <taxon>Bacteroidota</taxon>
        <taxon>Cytophagia</taxon>
        <taxon>Cytophagales</taxon>
        <taxon>Catalimonadaceae</taxon>
        <taxon>Catalinimonas</taxon>
    </lineage>
</organism>